<keyword evidence="3" id="KW-1185">Reference proteome</keyword>
<dbReference type="RefSeq" id="WP_095069392.1">
    <property type="nucleotide sequence ID" value="NZ_LT899436.1"/>
</dbReference>
<organism evidence="2 3">
    <name type="scientific">Tenacibaculum jejuense</name>
    <dbReference type="NCBI Taxonomy" id="584609"/>
    <lineage>
        <taxon>Bacteria</taxon>
        <taxon>Pseudomonadati</taxon>
        <taxon>Bacteroidota</taxon>
        <taxon>Flavobacteriia</taxon>
        <taxon>Flavobacteriales</taxon>
        <taxon>Flavobacteriaceae</taxon>
        <taxon>Tenacibaculum</taxon>
    </lineage>
</organism>
<name>A0A238U766_9FLAO</name>
<reference evidence="2 3" key="1">
    <citation type="submission" date="2017-07" db="EMBL/GenBank/DDBJ databases">
        <authorList>
            <person name="Sun Z.S."/>
            <person name="Albrecht U."/>
            <person name="Echele G."/>
            <person name="Lee C.C."/>
        </authorList>
    </citation>
    <scope>NUCLEOTIDE SEQUENCE [LARGE SCALE GENOMIC DNA]</scope>
    <source>
        <strain evidence="3">type strain: KCTC 22618</strain>
    </source>
</reference>
<feature type="region of interest" description="Disordered" evidence="1">
    <location>
        <begin position="26"/>
        <end position="49"/>
    </location>
</feature>
<evidence type="ECO:0000313" key="3">
    <source>
        <dbReference type="Proteomes" id="UP000215214"/>
    </source>
</evidence>
<sequence length="202" mass="23172">MEQYTQVVILLLLIVLLVDRFYNKSTSAKPPKEKSKLKPSNSIMGESKEVLKQQEVKKTLVDSPDKSIDKTETQKIIPTEDLDTIFNSSPSKDNDVSDWEELKEEEEELKPHFSNQTDQDFNTGLSFEELQKIAKLLNQKELTNDTLPVAMKIENTELLEILNEKIPKAQQHVSDLLNTHLATHSSSKINDDWRDFDIGDFV</sequence>
<proteinExistence type="predicted"/>
<accession>A0A238U766</accession>
<dbReference type="AlphaFoldDB" id="A0A238U766"/>
<gene>
    <name evidence="2" type="primary">traD</name>
    <name evidence="2" type="ORF">TJEJU_0661</name>
</gene>
<dbReference type="Proteomes" id="UP000215214">
    <property type="component" value="Chromosome TJEJU"/>
</dbReference>
<dbReference type="KEGG" id="tje:TJEJU_0661"/>
<evidence type="ECO:0000313" key="2">
    <source>
        <dbReference type="EMBL" id="SNR14438.1"/>
    </source>
</evidence>
<protein>
    <submittedName>
        <fullName evidence="2">Conjugative transposon protein TraD</fullName>
    </submittedName>
</protein>
<dbReference type="OrthoDB" id="1439843at2"/>
<evidence type="ECO:0000256" key="1">
    <source>
        <dbReference type="SAM" id="MobiDB-lite"/>
    </source>
</evidence>
<dbReference type="EMBL" id="LT899436">
    <property type="protein sequence ID" value="SNR14438.1"/>
    <property type="molecule type" value="Genomic_DNA"/>
</dbReference>